<protein>
    <submittedName>
        <fullName evidence="2">Uncharacterized protein</fullName>
    </submittedName>
</protein>
<evidence type="ECO:0000313" key="2">
    <source>
        <dbReference type="EMBL" id="MEL3973871.1"/>
    </source>
</evidence>
<dbReference type="EMBL" id="JBBYAF010000037">
    <property type="protein sequence ID" value="MEL3973871.1"/>
    <property type="molecule type" value="Genomic_DNA"/>
</dbReference>
<feature type="region of interest" description="Disordered" evidence="1">
    <location>
        <begin position="16"/>
        <end position="48"/>
    </location>
</feature>
<accession>A0ABU9KCN1</accession>
<reference evidence="2 3" key="1">
    <citation type="submission" date="2024-04" db="EMBL/GenBank/DDBJ databases">
        <title>Bacillus oryzaecorticis sp. nov., a moderately halophilic bacterium isolated from rice husks.</title>
        <authorList>
            <person name="Zhu H.-S."/>
        </authorList>
    </citation>
    <scope>NUCLEOTIDE SEQUENCE [LARGE SCALE GENOMIC DNA]</scope>
    <source>
        <strain evidence="2 3">ZC255</strain>
    </source>
</reference>
<name>A0ABU9KCN1_9BACI</name>
<dbReference type="Proteomes" id="UP001389717">
    <property type="component" value="Unassembled WGS sequence"/>
</dbReference>
<keyword evidence="3" id="KW-1185">Reference proteome</keyword>
<dbReference type="RefSeq" id="WP_341985383.1">
    <property type="nucleotide sequence ID" value="NZ_JBBYAF010000037.1"/>
</dbReference>
<gene>
    <name evidence="2" type="ORF">AAEO50_16425</name>
</gene>
<comment type="caution">
    <text evidence="2">The sequence shown here is derived from an EMBL/GenBank/DDBJ whole genome shotgun (WGS) entry which is preliminary data.</text>
</comment>
<organism evidence="2 3">
    <name type="scientific">Rossellomorea oryzaecorticis</name>
    <dbReference type="NCBI Taxonomy" id="1396505"/>
    <lineage>
        <taxon>Bacteria</taxon>
        <taxon>Bacillati</taxon>
        <taxon>Bacillota</taxon>
        <taxon>Bacilli</taxon>
        <taxon>Bacillales</taxon>
        <taxon>Bacillaceae</taxon>
        <taxon>Rossellomorea</taxon>
    </lineage>
</organism>
<evidence type="ECO:0000313" key="3">
    <source>
        <dbReference type="Proteomes" id="UP001389717"/>
    </source>
</evidence>
<evidence type="ECO:0000256" key="1">
    <source>
        <dbReference type="SAM" id="MobiDB-lite"/>
    </source>
</evidence>
<proteinExistence type="predicted"/>
<sequence>MGVRVDNWDLMLIGKNKRDFGKNNSNSGKKKSIIGKNNARTGKIKTSR</sequence>